<keyword evidence="2" id="KW-1185">Reference proteome</keyword>
<dbReference type="Gene3D" id="2.40.70.10">
    <property type="entry name" value="Acid Proteases"/>
    <property type="match status" value="1"/>
</dbReference>
<proteinExistence type="predicted"/>
<dbReference type="AlphaFoldDB" id="A0A5C3KD98"/>
<dbReference type="CDD" id="cd00303">
    <property type="entry name" value="retropepsin_like"/>
    <property type="match status" value="1"/>
</dbReference>
<accession>A0A5C3KD98</accession>
<protein>
    <recommendedName>
        <fullName evidence="3">Peptidase A2 domain-containing protein</fullName>
    </recommendedName>
</protein>
<sequence length="270" mass="30639">MKWGVENGYDYVLELFGQQVAPGTYPGIQRNASRRKEVPRNVPRPVVVEAMIEGHRVRALIDSGSLGDFMSATLAEQLKLKRIELASPISMNLAVQGSRTKVNFGMSPRFQYQGIDESRYFDIINLSNYDVILGTPFLYQHQVLFGLNPTRVVIGSEEALPLEGKGVNRLASNHLGPEMDEIQQARDELMAYAQSICKSALVTPLPPLWKLNHRIPLIDPEKRYQLRRARCPEPLKKQWLEKRNAYIKTGRWVSTTSYNAVPMLYITKPG</sequence>
<dbReference type="EMBL" id="ML210459">
    <property type="protein sequence ID" value="TFK17822.1"/>
    <property type="molecule type" value="Genomic_DNA"/>
</dbReference>
<evidence type="ECO:0000313" key="1">
    <source>
        <dbReference type="EMBL" id="TFK17822.1"/>
    </source>
</evidence>
<gene>
    <name evidence="1" type="ORF">FA15DRAFT_604354</name>
</gene>
<organism evidence="1 2">
    <name type="scientific">Coprinopsis marcescibilis</name>
    <name type="common">Agaric fungus</name>
    <name type="synonym">Psathyrella marcescibilis</name>
    <dbReference type="NCBI Taxonomy" id="230819"/>
    <lineage>
        <taxon>Eukaryota</taxon>
        <taxon>Fungi</taxon>
        <taxon>Dikarya</taxon>
        <taxon>Basidiomycota</taxon>
        <taxon>Agaricomycotina</taxon>
        <taxon>Agaricomycetes</taxon>
        <taxon>Agaricomycetidae</taxon>
        <taxon>Agaricales</taxon>
        <taxon>Agaricineae</taxon>
        <taxon>Psathyrellaceae</taxon>
        <taxon>Coprinopsis</taxon>
    </lineage>
</organism>
<name>A0A5C3KD98_COPMA</name>
<dbReference type="Proteomes" id="UP000307440">
    <property type="component" value="Unassembled WGS sequence"/>
</dbReference>
<dbReference type="STRING" id="230819.A0A5C3KD98"/>
<dbReference type="Pfam" id="PF08284">
    <property type="entry name" value="RVP_2"/>
    <property type="match status" value="1"/>
</dbReference>
<dbReference type="SUPFAM" id="SSF50630">
    <property type="entry name" value="Acid proteases"/>
    <property type="match status" value="1"/>
</dbReference>
<reference evidence="1 2" key="1">
    <citation type="journal article" date="2019" name="Nat. Ecol. Evol.">
        <title>Megaphylogeny resolves global patterns of mushroom evolution.</title>
        <authorList>
            <person name="Varga T."/>
            <person name="Krizsan K."/>
            <person name="Foldi C."/>
            <person name="Dima B."/>
            <person name="Sanchez-Garcia M."/>
            <person name="Sanchez-Ramirez S."/>
            <person name="Szollosi G.J."/>
            <person name="Szarkandi J.G."/>
            <person name="Papp V."/>
            <person name="Albert L."/>
            <person name="Andreopoulos W."/>
            <person name="Angelini C."/>
            <person name="Antonin V."/>
            <person name="Barry K.W."/>
            <person name="Bougher N.L."/>
            <person name="Buchanan P."/>
            <person name="Buyck B."/>
            <person name="Bense V."/>
            <person name="Catcheside P."/>
            <person name="Chovatia M."/>
            <person name="Cooper J."/>
            <person name="Damon W."/>
            <person name="Desjardin D."/>
            <person name="Finy P."/>
            <person name="Geml J."/>
            <person name="Haridas S."/>
            <person name="Hughes K."/>
            <person name="Justo A."/>
            <person name="Karasinski D."/>
            <person name="Kautmanova I."/>
            <person name="Kiss B."/>
            <person name="Kocsube S."/>
            <person name="Kotiranta H."/>
            <person name="LaButti K.M."/>
            <person name="Lechner B.E."/>
            <person name="Liimatainen K."/>
            <person name="Lipzen A."/>
            <person name="Lukacs Z."/>
            <person name="Mihaltcheva S."/>
            <person name="Morgado L.N."/>
            <person name="Niskanen T."/>
            <person name="Noordeloos M.E."/>
            <person name="Ohm R.A."/>
            <person name="Ortiz-Santana B."/>
            <person name="Ovrebo C."/>
            <person name="Racz N."/>
            <person name="Riley R."/>
            <person name="Savchenko A."/>
            <person name="Shiryaev A."/>
            <person name="Soop K."/>
            <person name="Spirin V."/>
            <person name="Szebenyi C."/>
            <person name="Tomsovsky M."/>
            <person name="Tulloss R.E."/>
            <person name="Uehling J."/>
            <person name="Grigoriev I.V."/>
            <person name="Vagvolgyi C."/>
            <person name="Papp T."/>
            <person name="Martin F.M."/>
            <person name="Miettinen O."/>
            <person name="Hibbett D.S."/>
            <person name="Nagy L.G."/>
        </authorList>
    </citation>
    <scope>NUCLEOTIDE SEQUENCE [LARGE SCALE GENOMIC DNA]</scope>
    <source>
        <strain evidence="1 2">CBS 121175</strain>
    </source>
</reference>
<evidence type="ECO:0000313" key="2">
    <source>
        <dbReference type="Proteomes" id="UP000307440"/>
    </source>
</evidence>
<feature type="non-terminal residue" evidence="1">
    <location>
        <position position="270"/>
    </location>
</feature>
<dbReference type="InterPro" id="IPR021109">
    <property type="entry name" value="Peptidase_aspartic_dom_sf"/>
</dbReference>
<evidence type="ECO:0008006" key="3">
    <source>
        <dbReference type="Google" id="ProtNLM"/>
    </source>
</evidence>
<dbReference type="OrthoDB" id="1750432at2759"/>